<dbReference type="Pfam" id="PF14329">
    <property type="entry name" value="DUF4386"/>
    <property type="match status" value="1"/>
</dbReference>
<feature type="transmembrane region" description="Helical" evidence="1">
    <location>
        <begin position="176"/>
        <end position="196"/>
    </location>
</feature>
<reference evidence="2 3" key="1">
    <citation type="journal article" date="2015" name="Antonie Van Leeuwenhoek">
        <title>Pseudooceanicola atlanticus gen. nov. sp. nov., isolated from surface seawater of the Atlantic Ocean and reclassification of Oceanicola batsensis, Oceanicola marinus, Oceanicola nitratireducens, Oceanicola nanhaiensis, Oceanicola antarcticus and Oceanicola flagellatus, as Pseudooceanicola batsensis comb. nov., Pseudooceanicola marinus comb. nov., Pseudooceanicola nitratireducens comb. nov., Pseudooceanicola nanhaiensis comb. nov., Pseudooceanicola antarcticus comb. nov., and Pseudooceanicola flagellatus comb. nov.</title>
        <authorList>
            <person name="Lai Q."/>
            <person name="Li G."/>
            <person name="Liu X."/>
            <person name="Du Y."/>
            <person name="Sun F."/>
            <person name="Shao Z."/>
        </authorList>
    </citation>
    <scope>NUCLEOTIDE SEQUENCE [LARGE SCALE GENOMIC DNA]</scope>
    <source>
        <strain evidence="2 3">22II-s11g</strain>
    </source>
</reference>
<feature type="transmembrane region" description="Helical" evidence="1">
    <location>
        <begin position="50"/>
        <end position="73"/>
    </location>
</feature>
<sequence>MPRTPQIARLAGLSYLGIIAFGITAELALRGPLIAAGAQAITENATLWRLSIGADLVMATLDITLALLLFTLFRPVSEGMARAALVLRLVQMTIVAAHLPLLAEALGSATPMALIDRHAAGYDLGLWFFGLNSLVMAWLLHRATAPRLLSGLVGAAGLVYLFGSATRFIAPEVNEAMQPAYLVPLLAELGFALWLLRGARQLTK</sequence>
<dbReference type="EMBL" id="AQQX01000006">
    <property type="protein sequence ID" value="KGM47925.1"/>
    <property type="molecule type" value="Genomic_DNA"/>
</dbReference>
<comment type="caution">
    <text evidence="2">The sequence shown here is derived from an EMBL/GenBank/DDBJ whole genome shotgun (WGS) entry which is preliminary data.</text>
</comment>
<dbReference type="InterPro" id="IPR025495">
    <property type="entry name" value="DUF4386"/>
</dbReference>
<accession>A0A0A0ECE0</accession>
<gene>
    <name evidence="2" type="ORF">ATO9_15110</name>
</gene>
<dbReference type="AlphaFoldDB" id="A0A0A0ECE0"/>
<evidence type="ECO:0000313" key="3">
    <source>
        <dbReference type="Proteomes" id="UP000030004"/>
    </source>
</evidence>
<organism evidence="2 3">
    <name type="scientific">Pseudooceanicola atlanticus</name>
    <dbReference type="NCBI Taxonomy" id="1461694"/>
    <lineage>
        <taxon>Bacteria</taxon>
        <taxon>Pseudomonadati</taxon>
        <taxon>Pseudomonadota</taxon>
        <taxon>Alphaproteobacteria</taxon>
        <taxon>Rhodobacterales</taxon>
        <taxon>Paracoccaceae</taxon>
        <taxon>Pseudooceanicola</taxon>
    </lineage>
</organism>
<feature type="transmembrane region" description="Helical" evidence="1">
    <location>
        <begin position="85"/>
        <end position="104"/>
    </location>
</feature>
<evidence type="ECO:0000313" key="2">
    <source>
        <dbReference type="EMBL" id="KGM47925.1"/>
    </source>
</evidence>
<keyword evidence="3" id="KW-1185">Reference proteome</keyword>
<protein>
    <recommendedName>
        <fullName evidence="4">DUF4386 domain-containing protein</fullName>
    </recommendedName>
</protein>
<dbReference type="OrthoDB" id="5421633at2"/>
<keyword evidence="1" id="KW-0472">Membrane</keyword>
<feature type="transmembrane region" description="Helical" evidence="1">
    <location>
        <begin position="148"/>
        <end position="170"/>
    </location>
</feature>
<proteinExistence type="predicted"/>
<dbReference type="eggNOG" id="ENOG5032RQV">
    <property type="taxonomic scope" value="Bacteria"/>
</dbReference>
<name>A0A0A0ECE0_9RHOB</name>
<dbReference type="Proteomes" id="UP000030004">
    <property type="component" value="Unassembled WGS sequence"/>
</dbReference>
<feature type="transmembrane region" description="Helical" evidence="1">
    <location>
        <begin position="124"/>
        <end position="141"/>
    </location>
</feature>
<keyword evidence="1" id="KW-1133">Transmembrane helix</keyword>
<evidence type="ECO:0000256" key="1">
    <source>
        <dbReference type="SAM" id="Phobius"/>
    </source>
</evidence>
<keyword evidence="1" id="KW-0812">Transmembrane</keyword>
<dbReference type="RefSeq" id="WP_043750765.1">
    <property type="nucleotide sequence ID" value="NZ_AQQX01000006.1"/>
</dbReference>
<evidence type="ECO:0008006" key="4">
    <source>
        <dbReference type="Google" id="ProtNLM"/>
    </source>
</evidence>